<dbReference type="AlphaFoldDB" id="A0A1X6MHP7"/>
<gene>
    <name evidence="1" type="ORF">POSPLADRAFT_1063382</name>
</gene>
<name>A0A1X6MHP7_9APHY</name>
<protein>
    <recommendedName>
        <fullName evidence="3">Coenzyme Q-binding protein COQ10 START domain-containing protein</fullName>
    </recommendedName>
</protein>
<proteinExistence type="predicted"/>
<dbReference type="RefSeq" id="XP_024332664.1">
    <property type="nucleotide sequence ID" value="XM_024481649.1"/>
</dbReference>
<evidence type="ECO:0000313" key="2">
    <source>
        <dbReference type="Proteomes" id="UP000194127"/>
    </source>
</evidence>
<dbReference type="GeneID" id="36326599"/>
<sequence>MSNLPSPSFQGPLMISASSVIDAPIDKVWQILVDFTSYAEWNTFVYGVHVPA</sequence>
<accession>A0A1X6MHP7</accession>
<dbReference type="Pfam" id="PF10604">
    <property type="entry name" value="Polyketide_cyc2"/>
    <property type="match status" value="1"/>
</dbReference>
<evidence type="ECO:0000313" key="1">
    <source>
        <dbReference type="EMBL" id="OSX55870.1"/>
    </source>
</evidence>
<dbReference type="EMBL" id="KZ110837">
    <property type="protein sequence ID" value="OSX55870.1"/>
    <property type="molecule type" value="Genomic_DNA"/>
</dbReference>
<dbReference type="InterPro" id="IPR019587">
    <property type="entry name" value="Polyketide_cyclase/dehydratase"/>
</dbReference>
<reference evidence="1 2" key="1">
    <citation type="submission" date="2017-04" db="EMBL/GenBank/DDBJ databases">
        <title>Genome Sequence of the Model Brown-Rot Fungus Postia placenta SB12.</title>
        <authorList>
            <consortium name="DOE Joint Genome Institute"/>
            <person name="Gaskell J."/>
            <person name="Kersten P."/>
            <person name="Larrondo L.F."/>
            <person name="Canessa P."/>
            <person name="Martinez D."/>
            <person name="Hibbett D."/>
            <person name="Schmoll M."/>
            <person name="Kubicek C.P."/>
            <person name="Martinez A.T."/>
            <person name="Yadav J."/>
            <person name="Master E."/>
            <person name="Magnuson J.K."/>
            <person name="James T."/>
            <person name="Yaver D."/>
            <person name="Berka R."/>
            <person name="Labutti K."/>
            <person name="Lipzen A."/>
            <person name="Aerts A."/>
            <person name="Barry K."/>
            <person name="Henrissat B."/>
            <person name="Blanchette R."/>
            <person name="Grigoriev I."/>
            <person name="Cullen D."/>
        </authorList>
    </citation>
    <scope>NUCLEOTIDE SEQUENCE [LARGE SCALE GENOMIC DNA]</scope>
    <source>
        <strain evidence="1 2">MAD-698-R-SB12</strain>
    </source>
</reference>
<dbReference type="OrthoDB" id="509124at2759"/>
<evidence type="ECO:0008006" key="3">
    <source>
        <dbReference type="Google" id="ProtNLM"/>
    </source>
</evidence>
<dbReference type="Gene3D" id="3.30.530.20">
    <property type="match status" value="1"/>
</dbReference>
<keyword evidence="2" id="KW-1185">Reference proteome</keyword>
<dbReference type="SUPFAM" id="SSF55961">
    <property type="entry name" value="Bet v1-like"/>
    <property type="match status" value="1"/>
</dbReference>
<organism evidence="1 2">
    <name type="scientific">Postia placenta MAD-698-R-SB12</name>
    <dbReference type="NCBI Taxonomy" id="670580"/>
    <lineage>
        <taxon>Eukaryota</taxon>
        <taxon>Fungi</taxon>
        <taxon>Dikarya</taxon>
        <taxon>Basidiomycota</taxon>
        <taxon>Agaricomycotina</taxon>
        <taxon>Agaricomycetes</taxon>
        <taxon>Polyporales</taxon>
        <taxon>Adustoporiaceae</taxon>
        <taxon>Rhodonia</taxon>
    </lineage>
</organism>
<dbReference type="Proteomes" id="UP000194127">
    <property type="component" value="Unassembled WGS sequence"/>
</dbReference>
<dbReference type="InterPro" id="IPR023393">
    <property type="entry name" value="START-like_dom_sf"/>
</dbReference>